<evidence type="ECO:0000256" key="1">
    <source>
        <dbReference type="SAM" id="MobiDB-lite"/>
    </source>
</evidence>
<organism evidence="2 3">
    <name type="scientific">Coniochaeta hoffmannii</name>
    <dbReference type="NCBI Taxonomy" id="91930"/>
    <lineage>
        <taxon>Eukaryota</taxon>
        <taxon>Fungi</taxon>
        <taxon>Dikarya</taxon>
        <taxon>Ascomycota</taxon>
        <taxon>Pezizomycotina</taxon>
        <taxon>Sordariomycetes</taxon>
        <taxon>Sordariomycetidae</taxon>
        <taxon>Coniochaetales</taxon>
        <taxon>Coniochaetaceae</taxon>
        <taxon>Coniochaeta</taxon>
    </lineage>
</organism>
<protein>
    <submittedName>
        <fullName evidence="2">Uncharacterized protein</fullName>
    </submittedName>
</protein>
<name>A0AA38VU30_9PEZI</name>
<comment type="caution">
    <text evidence="2">The sequence shown here is derived from an EMBL/GenBank/DDBJ whole genome shotgun (WGS) entry which is preliminary data.</text>
</comment>
<feature type="compositionally biased region" description="Low complexity" evidence="1">
    <location>
        <begin position="1"/>
        <end position="11"/>
    </location>
</feature>
<dbReference type="Proteomes" id="UP001174691">
    <property type="component" value="Unassembled WGS sequence"/>
</dbReference>
<feature type="region of interest" description="Disordered" evidence="1">
    <location>
        <begin position="1"/>
        <end position="35"/>
    </location>
</feature>
<dbReference type="AlphaFoldDB" id="A0AA38VU30"/>
<feature type="compositionally biased region" description="Basic residues" evidence="1">
    <location>
        <begin position="12"/>
        <end position="28"/>
    </location>
</feature>
<accession>A0AA38VU30</accession>
<proteinExistence type="predicted"/>
<evidence type="ECO:0000313" key="3">
    <source>
        <dbReference type="Proteomes" id="UP001174691"/>
    </source>
</evidence>
<reference evidence="2" key="1">
    <citation type="submission" date="2022-07" db="EMBL/GenBank/DDBJ databases">
        <title>Fungi with potential for degradation of polypropylene.</title>
        <authorList>
            <person name="Gostincar C."/>
        </authorList>
    </citation>
    <scope>NUCLEOTIDE SEQUENCE</scope>
    <source>
        <strain evidence="2">EXF-13287</strain>
    </source>
</reference>
<keyword evidence="3" id="KW-1185">Reference proteome</keyword>
<gene>
    <name evidence="2" type="ORF">NKR19_g4958</name>
</gene>
<dbReference type="EMBL" id="JANBVN010000065">
    <property type="protein sequence ID" value="KAJ9151442.1"/>
    <property type="molecule type" value="Genomic_DNA"/>
</dbReference>
<evidence type="ECO:0000313" key="2">
    <source>
        <dbReference type="EMBL" id="KAJ9151442.1"/>
    </source>
</evidence>
<sequence>MARKSSSIAARAAKKRTGASYTRSKHISSRGTPSVTTRKPFISLQAFISNFFFLVAIQDNDAFFEETFENTEARRIIETGNGEDFDRQGFKDFIAEFRSTVFDRQLISQSFVVVPDDARGITGDVAHNVELSGIQQGTDVIIRIVAVLRIIFDHKMGKRLINMESFVLQTEET</sequence>